<evidence type="ECO:0000256" key="1">
    <source>
        <dbReference type="SAM" id="Phobius"/>
    </source>
</evidence>
<organism evidence="2 3">
    <name type="scientific">Saponaria officinalis</name>
    <name type="common">Common soapwort</name>
    <name type="synonym">Lychnis saponaria</name>
    <dbReference type="NCBI Taxonomy" id="3572"/>
    <lineage>
        <taxon>Eukaryota</taxon>
        <taxon>Viridiplantae</taxon>
        <taxon>Streptophyta</taxon>
        <taxon>Embryophyta</taxon>
        <taxon>Tracheophyta</taxon>
        <taxon>Spermatophyta</taxon>
        <taxon>Magnoliopsida</taxon>
        <taxon>eudicotyledons</taxon>
        <taxon>Gunneridae</taxon>
        <taxon>Pentapetalae</taxon>
        <taxon>Caryophyllales</taxon>
        <taxon>Caryophyllaceae</taxon>
        <taxon>Caryophylleae</taxon>
        <taxon>Saponaria</taxon>
    </lineage>
</organism>
<feature type="transmembrane region" description="Helical" evidence="1">
    <location>
        <begin position="52"/>
        <end position="74"/>
    </location>
</feature>
<evidence type="ECO:0000313" key="2">
    <source>
        <dbReference type="EMBL" id="KAK9668697.1"/>
    </source>
</evidence>
<proteinExistence type="predicted"/>
<keyword evidence="1" id="KW-1133">Transmembrane helix</keyword>
<comment type="caution">
    <text evidence="2">The sequence shown here is derived from an EMBL/GenBank/DDBJ whole genome shotgun (WGS) entry which is preliminary data.</text>
</comment>
<sequence>MDDPTNVGLLLVGLTTWKFVPYKKWTLNLIVCCLQLPIFTKHAIQRIHLNRYIYFSHLFFLVYYFYLEFIIYLISKLKIRSKCLSYGRFQFITSVTPVKIYGIVFIFFKK</sequence>
<keyword evidence="3" id="KW-1185">Reference proteome</keyword>
<keyword evidence="1" id="KW-0812">Transmembrane</keyword>
<protein>
    <submittedName>
        <fullName evidence="2">Uncharacterized protein</fullName>
    </submittedName>
</protein>
<feature type="transmembrane region" description="Helical" evidence="1">
    <location>
        <begin position="86"/>
        <end position="108"/>
    </location>
</feature>
<name>A0AAW1H1J6_SAPOF</name>
<dbReference type="EMBL" id="JBDFQZ010000013">
    <property type="protein sequence ID" value="KAK9668697.1"/>
    <property type="molecule type" value="Genomic_DNA"/>
</dbReference>
<evidence type="ECO:0000313" key="3">
    <source>
        <dbReference type="Proteomes" id="UP001443914"/>
    </source>
</evidence>
<dbReference type="AlphaFoldDB" id="A0AAW1H1J6"/>
<dbReference type="Proteomes" id="UP001443914">
    <property type="component" value="Unassembled WGS sequence"/>
</dbReference>
<keyword evidence="1" id="KW-0472">Membrane</keyword>
<reference evidence="2" key="1">
    <citation type="submission" date="2024-03" db="EMBL/GenBank/DDBJ databases">
        <title>WGS assembly of Saponaria officinalis var. Norfolk2.</title>
        <authorList>
            <person name="Jenkins J."/>
            <person name="Shu S."/>
            <person name="Grimwood J."/>
            <person name="Barry K."/>
            <person name="Goodstein D."/>
            <person name="Schmutz J."/>
            <person name="Leebens-Mack J."/>
            <person name="Osbourn A."/>
        </authorList>
    </citation>
    <scope>NUCLEOTIDE SEQUENCE [LARGE SCALE GENOMIC DNA]</scope>
    <source>
        <strain evidence="2">JIC</strain>
    </source>
</reference>
<gene>
    <name evidence="2" type="ORF">RND81_13G079100</name>
</gene>
<accession>A0AAW1H1J6</accession>